<dbReference type="AlphaFoldDB" id="A0A0F8Y2L6"/>
<name>A0A0F8Y2L6_9ZZZZ</name>
<proteinExistence type="predicted"/>
<evidence type="ECO:0000256" key="1">
    <source>
        <dbReference type="SAM" id="MobiDB-lite"/>
    </source>
</evidence>
<comment type="caution">
    <text evidence="3">The sequence shown here is derived from an EMBL/GenBank/DDBJ whole genome shotgun (WGS) entry which is preliminary data.</text>
</comment>
<dbReference type="Pfam" id="PF04448">
    <property type="entry name" value="DUF551"/>
    <property type="match status" value="1"/>
</dbReference>
<feature type="region of interest" description="Disordered" evidence="1">
    <location>
        <begin position="55"/>
        <end position="78"/>
    </location>
</feature>
<evidence type="ECO:0000259" key="2">
    <source>
        <dbReference type="Pfam" id="PF04448"/>
    </source>
</evidence>
<accession>A0A0F8Y2L6</accession>
<reference evidence="3" key="1">
    <citation type="journal article" date="2015" name="Nature">
        <title>Complex archaea that bridge the gap between prokaryotes and eukaryotes.</title>
        <authorList>
            <person name="Spang A."/>
            <person name="Saw J.H."/>
            <person name="Jorgensen S.L."/>
            <person name="Zaremba-Niedzwiedzka K."/>
            <person name="Martijn J."/>
            <person name="Lind A.E."/>
            <person name="van Eijk R."/>
            <person name="Schleper C."/>
            <person name="Guy L."/>
            <person name="Ettema T.J."/>
        </authorList>
    </citation>
    <scope>NUCLEOTIDE SEQUENCE</scope>
</reference>
<evidence type="ECO:0000313" key="3">
    <source>
        <dbReference type="EMBL" id="KKK75647.1"/>
    </source>
</evidence>
<gene>
    <name evidence="3" type="ORF">LCGC14_2871620</name>
</gene>
<dbReference type="EMBL" id="LAZR01055767">
    <property type="protein sequence ID" value="KKK75647.1"/>
    <property type="molecule type" value="Genomic_DNA"/>
</dbReference>
<protein>
    <recommendedName>
        <fullName evidence="2">DUF551 domain-containing protein</fullName>
    </recommendedName>
</protein>
<sequence length="78" mass="8687">MSHPTSPDGEAEARAMTHEWQPIETAPKEKFNLALGYFPERSSRRARVKEINTASLHGYGSDGPTHWMPLPDAPKQTA</sequence>
<feature type="region of interest" description="Disordered" evidence="1">
    <location>
        <begin position="1"/>
        <end position="20"/>
    </location>
</feature>
<feature type="domain" description="DUF551" evidence="2">
    <location>
        <begin position="55"/>
        <end position="75"/>
    </location>
</feature>
<organism evidence="3">
    <name type="scientific">marine sediment metagenome</name>
    <dbReference type="NCBI Taxonomy" id="412755"/>
    <lineage>
        <taxon>unclassified sequences</taxon>
        <taxon>metagenomes</taxon>
        <taxon>ecological metagenomes</taxon>
    </lineage>
</organism>
<dbReference type="InterPro" id="IPR007539">
    <property type="entry name" value="DUF551"/>
</dbReference>